<dbReference type="InterPro" id="IPR018060">
    <property type="entry name" value="HTH_AraC"/>
</dbReference>
<dbReference type="SUPFAM" id="SSF46689">
    <property type="entry name" value="Homeodomain-like"/>
    <property type="match status" value="1"/>
</dbReference>
<dbReference type="PANTHER" id="PTHR47894:SF1">
    <property type="entry name" value="HTH-TYPE TRANSCRIPTIONAL REGULATOR VQSM"/>
    <property type="match status" value="1"/>
</dbReference>
<evidence type="ECO:0000256" key="2">
    <source>
        <dbReference type="ARBA" id="ARBA00023125"/>
    </source>
</evidence>
<name>A0ABQ0A923_9GAMM</name>
<dbReference type="RefSeq" id="WP_353302816.1">
    <property type="nucleotide sequence ID" value="NZ_BAABWN010000006.1"/>
</dbReference>
<evidence type="ECO:0000313" key="6">
    <source>
        <dbReference type="Proteomes" id="UP001465153"/>
    </source>
</evidence>
<feature type="domain" description="HTH araC/xylS-type" evidence="4">
    <location>
        <begin position="245"/>
        <end position="342"/>
    </location>
</feature>
<protein>
    <submittedName>
        <fullName evidence="5">Ornithine utilization transcriptional regulator OruR</fullName>
    </submittedName>
</protein>
<dbReference type="PANTHER" id="PTHR47894">
    <property type="entry name" value="HTH-TYPE TRANSCRIPTIONAL REGULATOR GADX"/>
    <property type="match status" value="1"/>
</dbReference>
<dbReference type="InterPro" id="IPR009057">
    <property type="entry name" value="Homeodomain-like_sf"/>
</dbReference>
<dbReference type="Pfam" id="PF12625">
    <property type="entry name" value="Arabinose_bd"/>
    <property type="match status" value="1"/>
</dbReference>
<keyword evidence="2" id="KW-0238">DNA-binding</keyword>
<reference evidence="5 6" key="1">
    <citation type="submission" date="2024-04" db="EMBL/GenBank/DDBJ databases">
        <title>Draft genome sequence of Sessilibacter corallicola NBRC 116591.</title>
        <authorList>
            <person name="Miyakawa T."/>
            <person name="Kusuya Y."/>
            <person name="Miura T."/>
        </authorList>
    </citation>
    <scope>NUCLEOTIDE SEQUENCE [LARGE SCALE GENOMIC DNA]</scope>
    <source>
        <strain evidence="5 6">KU-00831-HH</strain>
    </source>
</reference>
<evidence type="ECO:0000259" key="4">
    <source>
        <dbReference type="PROSITE" id="PS01124"/>
    </source>
</evidence>
<proteinExistence type="predicted"/>
<dbReference type="InterPro" id="IPR020449">
    <property type="entry name" value="Tscrpt_reg_AraC-type_HTH"/>
</dbReference>
<keyword evidence="6" id="KW-1185">Reference proteome</keyword>
<dbReference type="PROSITE" id="PS01124">
    <property type="entry name" value="HTH_ARAC_FAMILY_2"/>
    <property type="match status" value="1"/>
</dbReference>
<accession>A0ABQ0A923</accession>
<dbReference type="PRINTS" id="PR00032">
    <property type="entry name" value="HTHARAC"/>
</dbReference>
<evidence type="ECO:0000256" key="3">
    <source>
        <dbReference type="ARBA" id="ARBA00023163"/>
    </source>
</evidence>
<dbReference type="EMBL" id="BAABWN010000006">
    <property type="protein sequence ID" value="GAA6168145.1"/>
    <property type="molecule type" value="Genomic_DNA"/>
</dbReference>
<dbReference type="InterPro" id="IPR032687">
    <property type="entry name" value="AraC-type_N"/>
</dbReference>
<organism evidence="5 6">
    <name type="scientific">Sessilibacter corallicola</name>
    <dbReference type="NCBI Taxonomy" id="2904075"/>
    <lineage>
        <taxon>Bacteria</taxon>
        <taxon>Pseudomonadati</taxon>
        <taxon>Pseudomonadota</taxon>
        <taxon>Gammaproteobacteria</taxon>
        <taxon>Cellvibrionales</taxon>
        <taxon>Cellvibrionaceae</taxon>
        <taxon>Sessilibacter</taxon>
    </lineage>
</organism>
<sequence length="343" mass="38506">MEIISEYEPDIDLAAHSAMDINQILKSLAAYGLSADEILAGSELTPAQIQDHHTLISFRQKLKIFANIKALSTEPDIALKLGQKARFSDFGFLGYAVISSATVGEAIFLGFKYIRLAGPVFQKKIKLEGDQALFEGIDVLSLGDLLPFCCEYWFSAINALCADAINHPFPSRQIRFPYPPPDYAECYEQTFNCPVTFNSDTPQWYFDPAFLQESLPRANALTTQMCIQSCDELLKIVARQDCLADRISDILLKSAGRFPNADQVAEQLNTSSRSMSRQLKKEGLTFQQVLDNTRKSMAMEYLTQTQLTIEEIASRVGYSEASNFRNAFKNWTGMTPRAMRESH</sequence>
<dbReference type="SMART" id="SM00342">
    <property type="entry name" value="HTH_ARAC"/>
    <property type="match status" value="1"/>
</dbReference>
<gene>
    <name evidence="5" type="primary">oruR</name>
    <name evidence="5" type="ORF">NBRC116591_19560</name>
</gene>
<dbReference type="Proteomes" id="UP001465153">
    <property type="component" value="Unassembled WGS sequence"/>
</dbReference>
<dbReference type="Pfam" id="PF12833">
    <property type="entry name" value="HTH_18"/>
    <property type="match status" value="1"/>
</dbReference>
<comment type="caution">
    <text evidence="5">The sequence shown here is derived from an EMBL/GenBank/DDBJ whole genome shotgun (WGS) entry which is preliminary data.</text>
</comment>
<keyword evidence="1" id="KW-0805">Transcription regulation</keyword>
<dbReference type="Gene3D" id="1.10.10.60">
    <property type="entry name" value="Homeodomain-like"/>
    <property type="match status" value="1"/>
</dbReference>
<evidence type="ECO:0000313" key="5">
    <source>
        <dbReference type="EMBL" id="GAA6168145.1"/>
    </source>
</evidence>
<keyword evidence="3" id="KW-0804">Transcription</keyword>
<evidence type="ECO:0000256" key="1">
    <source>
        <dbReference type="ARBA" id="ARBA00023015"/>
    </source>
</evidence>